<dbReference type="RefSeq" id="WP_086321169.1">
    <property type="nucleotide sequence ID" value="NZ_NASK01000104.1"/>
</dbReference>
<feature type="domain" description="VENN motif-containing" evidence="5">
    <location>
        <begin position="61"/>
        <end position="110"/>
    </location>
</feature>
<keyword evidence="2" id="KW-0800">Toxin</keyword>
<protein>
    <recommendedName>
        <fullName evidence="5">VENN motif-containing domain-containing protein</fullName>
    </recommendedName>
</protein>
<reference evidence="6 7" key="1">
    <citation type="submission" date="2017-03" db="EMBL/GenBank/DDBJ databases">
        <title>Comparative genomics of honeybee gut symbionts reveal geographically distinct and subgroup specific antibiotic resistance.</title>
        <authorList>
            <person name="Ludvigsen J."/>
            <person name="Porcellato D."/>
            <person name="Labee-Lund T.M."/>
            <person name="Amdam G.V."/>
            <person name="Rudi K."/>
        </authorList>
    </citation>
    <scope>NUCLEOTIDE SEQUENCE [LARGE SCALE GENOMIC DNA]</scope>
    <source>
        <strain evidence="6 7">A-4-12</strain>
    </source>
</reference>
<dbReference type="OrthoDB" id="5679123at2"/>
<keyword evidence="4" id="KW-0843">Virulence</keyword>
<evidence type="ECO:0000256" key="1">
    <source>
        <dbReference type="ARBA" id="ARBA00004219"/>
    </source>
</evidence>
<name>A0A242NRY5_9GAMM</name>
<evidence type="ECO:0000256" key="4">
    <source>
        <dbReference type="ARBA" id="ARBA00023026"/>
    </source>
</evidence>
<dbReference type="Pfam" id="PF04829">
    <property type="entry name" value="PT-VENN"/>
    <property type="match status" value="1"/>
</dbReference>
<comment type="subcellular location">
    <subcellularLocation>
        <location evidence="1">Target cell</location>
        <location evidence="1">Target cell cytoplasm</location>
    </subcellularLocation>
</comment>
<proteinExistence type="predicted"/>
<dbReference type="GO" id="GO:0090729">
    <property type="term" value="F:toxin activity"/>
    <property type="evidence" value="ECO:0007669"/>
    <property type="project" value="UniProtKB-KW"/>
</dbReference>
<accession>A0A242NRY5</accession>
<dbReference type="EMBL" id="NASK01000104">
    <property type="protein sequence ID" value="OTQ48065.1"/>
    <property type="molecule type" value="Genomic_DNA"/>
</dbReference>
<organism evidence="6 7">
    <name type="scientific">Gilliamella apis</name>
    <dbReference type="NCBI Taxonomy" id="1970738"/>
    <lineage>
        <taxon>Bacteria</taxon>
        <taxon>Pseudomonadati</taxon>
        <taxon>Pseudomonadota</taxon>
        <taxon>Gammaproteobacteria</taxon>
        <taxon>Orbales</taxon>
        <taxon>Orbaceae</taxon>
        <taxon>Gilliamella</taxon>
    </lineage>
</organism>
<dbReference type="AlphaFoldDB" id="A0A242NRY5"/>
<evidence type="ECO:0000313" key="6">
    <source>
        <dbReference type="EMBL" id="OTQ48065.1"/>
    </source>
</evidence>
<evidence type="ECO:0000256" key="3">
    <source>
        <dbReference type="ARBA" id="ARBA00022913"/>
    </source>
</evidence>
<comment type="caution">
    <text evidence="6">The sequence shown here is derived from an EMBL/GenBank/DDBJ whole genome shotgun (WGS) entry which is preliminary data.</text>
</comment>
<gene>
    <name evidence="6" type="ORF">B6D06_11370</name>
</gene>
<evidence type="ECO:0000256" key="2">
    <source>
        <dbReference type="ARBA" id="ARBA00022656"/>
    </source>
</evidence>
<keyword evidence="3" id="KW-1266">Target cell cytoplasm</keyword>
<evidence type="ECO:0000259" key="5">
    <source>
        <dbReference type="Pfam" id="PF04829"/>
    </source>
</evidence>
<dbReference type="Proteomes" id="UP000194968">
    <property type="component" value="Unassembled WGS sequence"/>
</dbReference>
<evidence type="ECO:0000313" key="7">
    <source>
        <dbReference type="Proteomes" id="UP000194968"/>
    </source>
</evidence>
<sequence>MGEDGKWQTDDIASNLIAHAILGAVVAELQGNSGLSGGVGAVAGEVAADIIRKQLYGKEVKDLTEEEKQTISALSQLAAGLAVAAGGGNIGDASAAINSSKNAVENNGLSWADGGNGGNFIGIPYETGANLDSNLDAYAQGYLTEEEIIQLMDDMNSGRFMYDPLREDLKRFPEDLAIFVTPYGDYIAFRDADNLGDYAIACVGILPFFKYIKNWW</sequence>
<dbReference type="InterPro" id="IPR006914">
    <property type="entry name" value="VENN_dom"/>
</dbReference>